<dbReference type="GeneID" id="43584134"/>
<accession>A0A5E8BZF5</accession>
<feature type="region of interest" description="Disordered" evidence="1">
    <location>
        <begin position="1"/>
        <end position="28"/>
    </location>
</feature>
<name>A0A5E8BZF5_9ASCO</name>
<organism evidence="2 4">
    <name type="scientific">Magnusiomyces paraingens</name>
    <dbReference type="NCBI Taxonomy" id="2606893"/>
    <lineage>
        <taxon>Eukaryota</taxon>
        <taxon>Fungi</taxon>
        <taxon>Dikarya</taxon>
        <taxon>Ascomycota</taxon>
        <taxon>Saccharomycotina</taxon>
        <taxon>Dipodascomycetes</taxon>
        <taxon>Dipodascales</taxon>
        <taxon>Dipodascaceae</taxon>
        <taxon>Magnusiomyces</taxon>
    </lineage>
</organism>
<proteinExistence type="predicted"/>
<dbReference type="AlphaFoldDB" id="A0A5E8BZF5"/>
<dbReference type="EMBL" id="CABVLU010000004">
    <property type="protein sequence ID" value="VVT56833.1"/>
    <property type="molecule type" value="Genomic_DNA"/>
</dbReference>
<dbReference type="RefSeq" id="XP_031855925.1">
    <property type="nucleotide sequence ID" value="XM_032000034.1"/>
</dbReference>
<dbReference type="EMBL" id="CABVLU010000004">
    <property type="protein sequence ID" value="VVT56836.1"/>
    <property type="molecule type" value="Genomic_DNA"/>
</dbReference>
<evidence type="ECO:0000313" key="4">
    <source>
        <dbReference type="Proteomes" id="UP000398389"/>
    </source>
</evidence>
<sequence>MALSDQSSVDHLESSDQLGPKTFEERDTNYNLLSQEHTSAVTSFKNIGVSSEKIKFSHNSRQADIEEDKLSDISDVDEYIVGKEESIANKTLNILTGIAQPHCSQTNSLNYLGEGEYCHTIDFYEDSEEEIKRKARILNKLEYLEYLEDPEGVEELLQDIATLVVANQILYEESQFQ</sequence>
<reference evidence="2 4" key="1">
    <citation type="submission" date="2019-09" db="EMBL/GenBank/DDBJ databases">
        <authorList>
            <person name="Brejova B."/>
        </authorList>
    </citation>
    <scope>NUCLEOTIDE SEQUENCE [LARGE SCALE GENOMIC DNA]</scope>
</reference>
<dbReference type="Proteomes" id="UP000398389">
    <property type="component" value="Unassembled WGS sequence"/>
</dbReference>
<evidence type="ECO:0000313" key="2">
    <source>
        <dbReference type="EMBL" id="VVT56833.1"/>
    </source>
</evidence>
<gene>
    <name evidence="2" type="ORF">SAPINGB_P005320</name>
    <name evidence="3" type="ORF">SAPINGB_P005323</name>
</gene>
<protein>
    <submittedName>
        <fullName evidence="2">Uncharacterized protein</fullName>
    </submittedName>
</protein>
<evidence type="ECO:0000313" key="3">
    <source>
        <dbReference type="EMBL" id="VVT56836.1"/>
    </source>
</evidence>
<keyword evidence="4" id="KW-1185">Reference proteome</keyword>
<evidence type="ECO:0000256" key="1">
    <source>
        <dbReference type="SAM" id="MobiDB-lite"/>
    </source>
</evidence>